<comment type="pathway">
    <text evidence="11">Sulfur metabolism; glutathione metabolism.</text>
</comment>
<evidence type="ECO:0000256" key="8">
    <source>
        <dbReference type="ARBA" id="ARBA00047417"/>
    </source>
</evidence>
<keyword evidence="4 11" id="KW-0808">Transferase</keyword>
<dbReference type="InterPro" id="IPR051792">
    <property type="entry name" value="GGT_bact"/>
</dbReference>
<dbReference type="Pfam" id="PF01019">
    <property type="entry name" value="G_glu_transpept"/>
    <property type="match status" value="1"/>
</dbReference>
<dbReference type="PANTHER" id="PTHR43199:SF1">
    <property type="entry name" value="GLUTATHIONE HYDROLASE PROENZYME"/>
    <property type="match status" value="1"/>
</dbReference>
<dbReference type="UniPathway" id="UPA00204"/>
<keyword evidence="15" id="KW-1185">Reference proteome</keyword>
<feature type="chain" id="PRO_5043680591" description="Glutathione hydrolase proenzyme" evidence="13">
    <location>
        <begin position="29"/>
        <end position="630"/>
    </location>
</feature>
<dbReference type="GO" id="GO:0036374">
    <property type="term" value="F:glutathione hydrolase activity"/>
    <property type="evidence" value="ECO:0007669"/>
    <property type="project" value="UniProtKB-UniRule"/>
</dbReference>
<dbReference type="Gene3D" id="3.60.20.40">
    <property type="match status" value="1"/>
</dbReference>
<accession>A0A7H0SNB6</accession>
<comment type="catalytic activity">
    <reaction evidence="2 11">
        <text>glutathione + H2O = L-cysteinylglycine + L-glutamate</text>
        <dbReference type="Rhea" id="RHEA:28807"/>
        <dbReference type="ChEBI" id="CHEBI:15377"/>
        <dbReference type="ChEBI" id="CHEBI:29985"/>
        <dbReference type="ChEBI" id="CHEBI:57925"/>
        <dbReference type="ChEBI" id="CHEBI:61694"/>
        <dbReference type="EC" id="3.4.19.13"/>
    </reaction>
</comment>
<dbReference type="PANTHER" id="PTHR43199">
    <property type="entry name" value="GLUTATHIONE HYDROLASE"/>
    <property type="match status" value="1"/>
</dbReference>
<keyword evidence="13" id="KW-0732">Signal</keyword>
<feature type="binding site" evidence="10">
    <location>
        <position position="527"/>
    </location>
    <ligand>
        <name>L-glutamate</name>
        <dbReference type="ChEBI" id="CHEBI:29985"/>
    </ligand>
</feature>
<evidence type="ECO:0000256" key="10">
    <source>
        <dbReference type="PIRSR" id="PIRSR600101-2"/>
    </source>
</evidence>
<evidence type="ECO:0000256" key="6">
    <source>
        <dbReference type="ARBA" id="ARBA00023145"/>
    </source>
</evidence>
<feature type="active site" description="Nucleophile" evidence="9">
    <location>
        <position position="444"/>
    </location>
</feature>
<comment type="catalytic activity">
    <reaction evidence="8 11">
        <text>an N-terminal (5-L-glutamyl)-[peptide] + an alpha-amino acid = 5-L-glutamyl amino acid + an N-terminal L-alpha-aminoacyl-[peptide]</text>
        <dbReference type="Rhea" id="RHEA:23904"/>
        <dbReference type="Rhea" id="RHEA-COMP:9780"/>
        <dbReference type="Rhea" id="RHEA-COMP:9795"/>
        <dbReference type="ChEBI" id="CHEBI:77644"/>
        <dbReference type="ChEBI" id="CHEBI:78597"/>
        <dbReference type="ChEBI" id="CHEBI:78599"/>
        <dbReference type="ChEBI" id="CHEBI:78608"/>
        <dbReference type="EC" id="2.3.2.2"/>
    </reaction>
</comment>
<evidence type="ECO:0000256" key="2">
    <source>
        <dbReference type="ARBA" id="ARBA00001089"/>
    </source>
</evidence>
<dbReference type="KEGG" id="cpoy:GP475_04830"/>
<organism evidence="14 15">
    <name type="scientific">Corynebacterium poyangense</name>
    <dbReference type="NCBI Taxonomy" id="2684405"/>
    <lineage>
        <taxon>Bacteria</taxon>
        <taxon>Bacillati</taxon>
        <taxon>Actinomycetota</taxon>
        <taxon>Actinomycetes</taxon>
        <taxon>Mycobacteriales</taxon>
        <taxon>Corynebacteriaceae</taxon>
        <taxon>Corynebacterium</taxon>
    </lineage>
</organism>
<sequence>MCMRSQRNFTLKRPVAALILTLGMGLTACQSAPPQNEEGTQASEKNAVAMASCDSINPDSAQSGDGQKSEDRDIGVAPEISTGYREGMKAAQAKSYAVATANPLASRAACQVLAQGGSAADAVIAAQFVLGLSEPQSSGIGGGGYLLYYDHQSGETTAIDGREKAPSAAKNDYLVGAQPDARRSGRSIGVPGIVAALGIAQDKFARHSWAENLEPARALAAEGFVVSPRLAASLKDAEADLAVDPDAHAYFSQAKEGEKLANPAYAETIKSLQENGPQSFYQPDGPIAQAIVNKARSGRGGVTPSEMTTDDIAHYQPVVTKAMCAPYRDKKLCGMPPSSSGGIAVLETMGILDNFNLSQHQPTEEGIPDAQAVHLISEAERLAYADRDAYAADPAWVNVPEQLLTGDQDYYRQRSAKIDPDKAMGKAEPGLGGSVAKPLPEHGTSHISVIDKEGNAASLTTSVEAAFGSFHMTKGFILNNQLTDFQADPTPAPNVPDGNKRPRSSMSPMLVFDDQGKLNMVLGSPGGSLIIQYVVKTLVNMVDWKQDPQQAINAPNFGAMNGKPTTLGSEHPAIKNNPDVDALIKALQDKGHEVKEEDQTSGLSVLVVQPDGSILGGADPRREGVVLGDG</sequence>
<dbReference type="InterPro" id="IPR043138">
    <property type="entry name" value="GGT_lsub"/>
</dbReference>
<dbReference type="InterPro" id="IPR000101">
    <property type="entry name" value="GGT_peptidase"/>
</dbReference>
<proteinExistence type="inferred from homology"/>
<dbReference type="EC" id="2.3.2.2" evidence="11"/>
<reference evidence="14 15" key="1">
    <citation type="submission" date="2019-12" db="EMBL/GenBank/DDBJ databases">
        <title>Corynebacterium sp. nov., isolated from feces of the Anser Albifrons in China.</title>
        <authorList>
            <person name="Liu Q."/>
        </authorList>
    </citation>
    <scope>NUCLEOTIDE SEQUENCE [LARGE SCALE GENOMIC DNA]</scope>
    <source>
        <strain evidence="14 15">4H37-19</strain>
    </source>
</reference>
<feature type="signal peptide" evidence="13">
    <location>
        <begin position="1"/>
        <end position="28"/>
    </location>
</feature>
<evidence type="ECO:0000256" key="4">
    <source>
        <dbReference type="ARBA" id="ARBA00022679"/>
    </source>
</evidence>
<feature type="region of interest" description="Disordered" evidence="12">
    <location>
        <begin position="54"/>
        <end position="73"/>
    </location>
</feature>
<keyword evidence="5 11" id="KW-0378">Hydrolase</keyword>
<evidence type="ECO:0000256" key="1">
    <source>
        <dbReference type="ARBA" id="ARBA00001049"/>
    </source>
</evidence>
<feature type="binding site" evidence="10">
    <location>
        <position position="162"/>
    </location>
    <ligand>
        <name>L-glutamate</name>
        <dbReference type="ChEBI" id="CHEBI:29985"/>
    </ligand>
</feature>
<dbReference type="InterPro" id="IPR043137">
    <property type="entry name" value="GGT_ssub_C"/>
</dbReference>
<evidence type="ECO:0000256" key="5">
    <source>
        <dbReference type="ARBA" id="ARBA00022801"/>
    </source>
</evidence>
<feature type="binding site" evidence="10">
    <location>
        <begin position="504"/>
        <end position="505"/>
    </location>
    <ligand>
        <name>L-glutamate</name>
        <dbReference type="ChEBI" id="CHEBI:29985"/>
    </ligand>
</feature>
<comment type="similarity">
    <text evidence="3 11">Belongs to the gamma-glutamyltransferase family.</text>
</comment>
<dbReference type="PROSITE" id="PS51257">
    <property type="entry name" value="PROKAR_LIPOPROTEIN"/>
    <property type="match status" value="1"/>
</dbReference>
<dbReference type="EC" id="3.4.19.13" evidence="11"/>
<comment type="PTM">
    <text evidence="11">Cleaved by autocatalysis into a large and a small subunit.</text>
</comment>
<dbReference type="AlphaFoldDB" id="A0A7H0SNB6"/>
<feature type="compositionally biased region" description="Polar residues" evidence="12">
    <location>
        <begin position="54"/>
        <end position="66"/>
    </location>
</feature>
<dbReference type="InterPro" id="IPR029055">
    <property type="entry name" value="Ntn_hydrolases_N"/>
</dbReference>
<keyword evidence="7 11" id="KW-0012">Acyltransferase</keyword>
<keyword evidence="11" id="KW-0317">Glutathione biosynthesis</keyword>
<name>A0A7H0SNB6_9CORY</name>
<dbReference type="NCBIfam" id="TIGR00066">
    <property type="entry name" value="g_glut_trans"/>
    <property type="match status" value="1"/>
</dbReference>
<gene>
    <name evidence="14" type="primary">ggt</name>
    <name evidence="14" type="ORF">GP475_04830</name>
</gene>
<comment type="subunit">
    <text evidence="11">This enzyme consists of two polypeptide chains, which are synthesized in precursor form from a single polypeptide.</text>
</comment>
<dbReference type="Gene3D" id="1.10.246.130">
    <property type="match status" value="1"/>
</dbReference>
<dbReference type="GO" id="GO:0006751">
    <property type="term" value="P:glutathione catabolic process"/>
    <property type="evidence" value="ECO:0007669"/>
    <property type="project" value="UniProtKB-UniRule"/>
</dbReference>
<evidence type="ECO:0000313" key="15">
    <source>
        <dbReference type="Proteomes" id="UP000516320"/>
    </source>
</evidence>
<dbReference type="Proteomes" id="UP000516320">
    <property type="component" value="Chromosome"/>
</dbReference>
<protein>
    <recommendedName>
        <fullName evidence="11">Glutathione hydrolase proenzyme</fullName>
        <ecNumber evidence="11">2.3.2.2</ecNumber>
        <ecNumber evidence="11">3.4.19.13</ecNumber>
    </recommendedName>
    <component>
        <recommendedName>
            <fullName evidence="11">Glutathione hydrolase large chain</fullName>
        </recommendedName>
    </component>
    <component>
        <recommendedName>
            <fullName evidence="11">Glutathione hydrolase small chain</fullName>
        </recommendedName>
    </component>
</protein>
<evidence type="ECO:0000256" key="7">
    <source>
        <dbReference type="ARBA" id="ARBA00023315"/>
    </source>
</evidence>
<dbReference type="EMBL" id="CP046884">
    <property type="protein sequence ID" value="QNQ90041.1"/>
    <property type="molecule type" value="Genomic_DNA"/>
</dbReference>
<dbReference type="GO" id="GO:0103068">
    <property type="term" value="F:leukotriene C4 gamma-glutamyl transferase activity"/>
    <property type="evidence" value="ECO:0007669"/>
    <property type="project" value="UniProtKB-EC"/>
</dbReference>
<feature type="binding site" evidence="10">
    <location>
        <position position="484"/>
    </location>
    <ligand>
        <name>L-glutamate</name>
        <dbReference type="ChEBI" id="CHEBI:29985"/>
    </ligand>
</feature>
<evidence type="ECO:0000256" key="13">
    <source>
        <dbReference type="SAM" id="SignalP"/>
    </source>
</evidence>
<evidence type="ECO:0000313" key="14">
    <source>
        <dbReference type="EMBL" id="QNQ90041.1"/>
    </source>
</evidence>
<keyword evidence="6 11" id="KW-0865">Zymogen</keyword>
<evidence type="ECO:0000256" key="11">
    <source>
        <dbReference type="RuleBase" id="RU368036"/>
    </source>
</evidence>
<evidence type="ECO:0000256" key="3">
    <source>
        <dbReference type="ARBA" id="ARBA00009381"/>
    </source>
</evidence>
<comment type="catalytic activity">
    <reaction evidence="1 11">
        <text>an S-substituted glutathione + H2O = an S-substituted L-cysteinylglycine + L-glutamate</text>
        <dbReference type="Rhea" id="RHEA:59468"/>
        <dbReference type="ChEBI" id="CHEBI:15377"/>
        <dbReference type="ChEBI" id="CHEBI:29985"/>
        <dbReference type="ChEBI" id="CHEBI:90779"/>
        <dbReference type="ChEBI" id="CHEBI:143103"/>
        <dbReference type="EC" id="3.4.19.13"/>
    </reaction>
</comment>
<dbReference type="PRINTS" id="PR01210">
    <property type="entry name" value="GGTRANSPTASE"/>
</dbReference>
<evidence type="ECO:0000256" key="12">
    <source>
        <dbReference type="SAM" id="MobiDB-lite"/>
    </source>
</evidence>
<evidence type="ECO:0000256" key="9">
    <source>
        <dbReference type="PIRSR" id="PIRSR600101-1"/>
    </source>
</evidence>
<dbReference type="GO" id="GO:0006750">
    <property type="term" value="P:glutathione biosynthetic process"/>
    <property type="evidence" value="ECO:0007669"/>
    <property type="project" value="UniProtKB-KW"/>
</dbReference>
<dbReference type="SUPFAM" id="SSF56235">
    <property type="entry name" value="N-terminal nucleophile aminohydrolases (Ntn hydrolases)"/>
    <property type="match status" value="1"/>
</dbReference>